<protein>
    <submittedName>
        <fullName evidence="2">Uncharacterized protein</fullName>
    </submittedName>
</protein>
<dbReference type="Proteomes" id="UP000310597">
    <property type="component" value="Unassembled WGS sequence"/>
</dbReference>
<dbReference type="RefSeq" id="WP_136905418.1">
    <property type="nucleotide sequence ID" value="NZ_SWJZ01000017.1"/>
</dbReference>
<evidence type="ECO:0000313" key="2">
    <source>
        <dbReference type="EMBL" id="TKD22668.1"/>
    </source>
</evidence>
<comment type="caution">
    <text evidence="2">The sequence shown here is derived from an EMBL/GenBank/DDBJ whole genome shotgun (WGS) entry which is preliminary data.</text>
</comment>
<dbReference type="OrthoDB" id="7688759at2"/>
<dbReference type="AlphaFoldDB" id="A0A4U1JW87"/>
<gene>
    <name evidence="2" type="ORF">FBT96_05995</name>
</gene>
<reference evidence="2 3" key="1">
    <citation type="submission" date="2019-04" db="EMBL/GenBank/DDBJ databases">
        <title>Draft Whole-Genome sequence of the purple photosynthetic bacterium Rhodobacter capsulatus SP108 with an indigenous class A beta-lactamase.</title>
        <authorList>
            <person name="Robertson S."/>
            <person name="Meyer T.E."/>
            <person name="Kyndt J.A."/>
        </authorList>
    </citation>
    <scope>NUCLEOTIDE SEQUENCE [LARGE SCALE GENOMIC DNA]</scope>
    <source>
        <strain evidence="2 3">SP108</strain>
    </source>
</reference>
<feature type="signal peptide" evidence="1">
    <location>
        <begin position="1"/>
        <end position="22"/>
    </location>
</feature>
<evidence type="ECO:0000256" key="1">
    <source>
        <dbReference type="SAM" id="SignalP"/>
    </source>
</evidence>
<sequence length="274" mass="28424">MTALPRLLVALGCALGLLWAAAAPGIASDLPYAGGCELTRDGGVYYRGTCAIRRAPIPADPACTGELISLQIPGRGGADLLRGTGPGCASDFLGSPVTFIAEDVQGWLVVTTEAGKIFRFDPGPDPALPVLDAVLAGIDRCAPAPQARAFTESLRARFPQAASAPEGPLASDGLPLPWPPGGWLAPEQLSAQKRGAELQIELQLDGSYLGLPLARLRTSFGPDGALRMQELVFAVPRARLGAARDLAEQPPKPAPGGPDLAPGEPGRLICRFAR</sequence>
<keyword evidence="1" id="KW-0732">Signal</keyword>
<name>A0A4U1JW87_RHOCA</name>
<dbReference type="EMBL" id="SWJZ01000017">
    <property type="protein sequence ID" value="TKD22668.1"/>
    <property type="molecule type" value="Genomic_DNA"/>
</dbReference>
<proteinExistence type="predicted"/>
<accession>A0A4U1JW87</accession>
<evidence type="ECO:0000313" key="3">
    <source>
        <dbReference type="Proteomes" id="UP000310597"/>
    </source>
</evidence>
<feature type="chain" id="PRO_5020264063" evidence="1">
    <location>
        <begin position="23"/>
        <end position="274"/>
    </location>
</feature>
<organism evidence="2 3">
    <name type="scientific">Rhodobacter capsulatus</name>
    <name type="common">Rhodopseudomonas capsulata</name>
    <dbReference type="NCBI Taxonomy" id="1061"/>
    <lineage>
        <taxon>Bacteria</taxon>
        <taxon>Pseudomonadati</taxon>
        <taxon>Pseudomonadota</taxon>
        <taxon>Alphaproteobacteria</taxon>
        <taxon>Rhodobacterales</taxon>
        <taxon>Rhodobacter group</taxon>
        <taxon>Rhodobacter</taxon>
    </lineage>
</organism>